<dbReference type="EMBL" id="CAJOBG010000242">
    <property type="protein sequence ID" value="CAF3783624.1"/>
    <property type="molecule type" value="Genomic_DNA"/>
</dbReference>
<reference evidence="2" key="1">
    <citation type="submission" date="2021-02" db="EMBL/GenBank/DDBJ databases">
        <authorList>
            <person name="Nowell W R."/>
        </authorList>
    </citation>
    <scope>NUCLEOTIDE SEQUENCE</scope>
</reference>
<dbReference type="Proteomes" id="UP000663834">
    <property type="component" value="Unassembled WGS sequence"/>
</dbReference>
<evidence type="ECO:0000313" key="4">
    <source>
        <dbReference type="EMBL" id="CAF1992868.1"/>
    </source>
</evidence>
<dbReference type="EMBL" id="CAJNOW010001947">
    <property type="protein sequence ID" value="CAF1337213.1"/>
    <property type="molecule type" value="Genomic_DNA"/>
</dbReference>
<evidence type="ECO:0000313" key="3">
    <source>
        <dbReference type="EMBL" id="CAF1438284.1"/>
    </source>
</evidence>
<evidence type="ECO:0000313" key="6">
    <source>
        <dbReference type="EMBL" id="CAF3764057.1"/>
    </source>
</evidence>
<dbReference type="EMBL" id="CAJNRF010001165">
    <property type="protein sequence ID" value="CAF1997684.1"/>
    <property type="molecule type" value="Genomic_DNA"/>
</dbReference>
<dbReference type="EMBL" id="CAJOBI010249921">
    <property type="protein sequence ID" value="CAF5102328.1"/>
    <property type="molecule type" value="Genomic_DNA"/>
</dbReference>
<gene>
    <name evidence="8" type="ORF">BYL167_LOCUS12648</name>
    <name evidence="3" type="ORF">CJN711_LOCUS23940</name>
    <name evidence="9" type="ORF">GIL414_LOCUS12880</name>
    <name evidence="2" type="ORF">KQP761_LOCUS6556</name>
    <name evidence="4" type="ORF">MBJ925_LOCUS7862</name>
    <name evidence="7" type="ORF">OVN521_LOCUS2917</name>
    <name evidence="10" type="ORF">SMN809_LOCUS61736</name>
    <name evidence="6" type="ORF">UXM345_LOCUS2734</name>
    <name evidence="5" type="ORF">WKI299_LOCUS4598</name>
</gene>
<evidence type="ECO:0000313" key="7">
    <source>
        <dbReference type="EMBL" id="CAF3783624.1"/>
    </source>
</evidence>
<sequence length="92" mass="10012">MIARTTTTSSHRKRGSSTPAIENTNGKDEKKTSIPCSSSSSCSCACHVIIVGQLINNIPAKQIQFTSNSEIKNNEEFIAIPLIEYNPCVSLR</sequence>
<dbReference type="Proteomes" id="UP000663855">
    <property type="component" value="Unassembled WGS sequence"/>
</dbReference>
<dbReference type="EMBL" id="CAJNOV010011127">
    <property type="protein sequence ID" value="CAF1438284.1"/>
    <property type="molecule type" value="Genomic_DNA"/>
</dbReference>
<evidence type="ECO:0000256" key="1">
    <source>
        <dbReference type="SAM" id="MobiDB-lite"/>
    </source>
</evidence>
<dbReference type="EMBL" id="CAJNRE010002806">
    <property type="protein sequence ID" value="CAF1992868.1"/>
    <property type="molecule type" value="Genomic_DNA"/>
</dbReference>
<feature type="region of interest" description="Disordered" evidence="1">
    <location>
        <begin position="1"/>
        <end position="41"/>
    </location>
</feature>
<evidence type="ECO:0000313" key="9">
    <source>
        <dbReference type="EMBL" id="CAF4021230.1"/>
    </source>
</evidence>
<evidence type="ECO:0000313" key="5">
    <source>
        <dbReference type="EMBL" id="CAF1997684.1"/>
    </source>
</evidence>
<dbReference type="Proteomes" id="UP000676336">
    <property type="component" value="Unassembled WGS sequence"/>
</dbReference>
<name>A0A815GE30_9BILA</name>
<keyword evidence="12" id="KW-1185">Reference proteome</keyword>
<comment type="caution">
    <text evidence="2">The sequence shown here is derived from an EMBL/GenBank/DDBJ whole genome shotgun (WGS) entry which is preliminary data.</text>
</comment>
<accession>A0A815GE30</accession>
<evidence type="ECO:0000313" key="11">
    <source>
        <dbReference type="Proteomes" id="UP000663834"/>
    </source>
</evidence>
<dbReference type="Proteomes" id="UP000681720">
    <property type="component" value="Unassembled WGS sequence"/>
</dbReference>
<evidence type="ECO:0000313" key="8">
    <source>
        <dbReference type="EMBL" id="CAF3981696.1"/>
    </source>
</evidence>
<dbReference type="AlphaFoldDB" id="A0A815GE30"/>
<dbReference type="Proteomes" id="UP000663824">
    <property type="component" value="Unassembled WGS sequence"/>
</dbReference>
<organism evidence="2 11">
    <name type="scientific">Rotaria magnacalcarata</name>
    <dbReference type="NCBI Taxonomy" id="392030"/>
    <lineage>
        <taxon>Eukaryota</taxon>
        <taxon>Metazoa</taxon>
        <taxon>Spiralia</taxon>
        <taxon>Gnathifera</taxon>
        <taxon>Rotifera</taxon>
        <taxon>Eurotatoria</taxon>
        <taxon>Bdelloidea</taxon>
        <taxon>Philodinida</taxon>
        <taxon>Philodinidae</taxon>
        <taxon>Rotaria</taxon>
    </lineage>
</organism>
<dbReference type="Proteomes" id="UP000663842">
    <property type="component" value="Unassembled WGS sequence"/>
</dbReference>
<dbReference type="EMBL" id="CAJOBJ010005109">
    <property type="protein sequence ID" value="CAF4021230.1"/>
    <property type="molecule type" value="Genomic_DNA"/>
</dbReference>
<evidence type="ECO:0000313" key="10">
    <source>
        <dbReference type="EMBL" id="CAF5102328.1"/>
    </source>
</evidence>
<evidence type="ECO:0000313" key="2">
    <source>
        <dbReference type="EMBL" id="CAF1337213.1"/>
    </source>
</evidence>
<protein>
    <submittedName>
        <fullName evidence="2">Uncharacterized protein</fullName>
    </submittedName>
</protein>
<dbReference type="EMBL" id="CAJOBH010004216">
    <property type="protein sequence ID" value="CAF3981696.1"/>
    <property type="molecule type" value="Genomic_DNA"/>
</dbReference>
<dbReference type="Proteomes" id="UP000681967">
    <property type="component" value="Unassembled WGS sequence"/>
</dbReference>
<dbReference type="EMBL" id="CAJOBF010000169">
    <property type="protein sequence ID" value="CAF3764057.1"/>
    <property type="molecule type" value="Genomic_DNA"/>
</dbReference>
<dbReference type="Proteomes" id="UP000663856">
    <property type="component" value="Unassembled WGS sequence"/>
</dbReference>
<evidence type="ECO:0000313" key="12">
    <source>
        <dbReference type="Proteomes" id="UP000663866"/>
    </source>
</evidence>
<dbReference type="Proteomes" id="UP000663866">
    <property type="component" value="Unassembled WGS sequence"/>
</dbReference>
<proteinExistence type="predicted"/>